<comment type="caution">
    <text evidence="5">The sequence shown here is derived from an EMBL/GenBank/DDBJ whole genome shotgun (WGS) entry which is preliminary data.</text>
</comment>
<proteinExistence type="predicted"/>
<evidence type="ECO:0000256" key="1">
    <source>
        <dbReference type="ARBA" id="ARBA00022603"/>
    </source>
</evidence>
<dbReference type="PANTHER" id="PTHR43464:SF19">
    <property type="entry name" value="UBIQUINONE BIOSYNTHESIS O-METHYLTRANSFERASE, MITOCHONDRIAL"/>
    <property type="match status" value="1"/>
</dbReference>
<keyword evidence="1 5" id="KW-0489">Methyltransferase</keyword>
<evidence type="ECO:0000313" key="6">
    <source>
        <dbReference type="Proteomes" id="UP001074726"/>
    </source>
</evidence>
<evidence type="ECO:0000313" key="5">
    <source>
        <dbReference type="EMBL" id="MCY4727496.1"/>
    </source>
</evidence>
<dbReference type="EMBL" id="JAPPUX010000004">
    <property type="protein sequence ID" value="MCY4727496.1"/>
    <property type="molecule type" value="Genomic_DNA"/>
</dbReference>
<dbReference type="InterPro" id="IPR013216">
    <property type="entry name" value="Methyltransf_11"/>
</dbReference>
<gene>
    <name evidence="5" type="ORF">NYO98_14505</name>
</gene>
<dbReference type="SUPFAM" id="SSF53335">
    <property type="entry name" value="S-adenosyl-L-methionine-dependent methyltransferases"/>
    <property type="match status" value="1"/>
</dbReference>
<keyword evidence="2" id="KW-0808">Transferase</keyword>
<reference evidence="5" key="1">
    <citation type="submission" date="2022-08" db="EMBL/GenBank/DDBJ databases">
        <title>Genome sequencing of Nocardioides sp. STR2.</title>
        <authorList>
            <person name="So Y."/>
        </authorList>
    </citation>
    <scope>NUCLEOTIDE SEQUENCE</scope>
    <source>
        <strain evidence="5">STR2</strain>
    </source>
</reference>
<dbReference type="Pfam" id="PF08241">
    <property type="entry name" value="Methyltransf_11"/>
    <property type="match status" value="1"/>
</dbReference>
<organism evidence="5 6">
    <name type="scientific">Nocardioides pini</name>
    <dbReference type="NCBI Taxonomy" id="2975053"/>
    <lineage>
        <taxon>Bacteria</taxon>
        <taxon>Bacillati</taxon>
        <taxon>Actinomycetota</taxon>
        <taxon>Actinomycetes</taxon>
        <taxon>Propionibacteriales</taxon>
        <taxon>Nocardioidaceae</taxon>
        <taxon>Nocardioides</taxon>
    </lineage>
</organism>
<dbReference type="CDD" id="cd02440">
    <property type="entry name" value="AdoMet_MTases"/>
    <property type="match status" value="1"/>
</dbReference>
<sequence length="261" mass="26979">MAQPTASSSASERRQSVRSGVAWEGVRRLVESGDTADGRRARIVDIGGGTGGFAVPLAELGHTVQVIDPSPDALASLDRRAREAGVADRVTGQQGDLSDLRDLADEADLVLCHGVLEMVDDPAASLASIADVLRPGGHLSLLVAQRHAAVVARAMAGHFQAARELLDDVPPGAAGAGDASAGPVGRGGRRFTHDEVVDLLAAAGLHPESVHAVRVFADLVPGSLLDLEPGATAALVELERAVATRPEYLPLAAQLHVVARR</sequence>
<evidence type="ECO:0000256" key="3">
    <source>
        <dbReference type="ARBA" id="ARBA00022691"/>
    </source>
</evidence>
<dbReference type="PANTHER" id="PTHR43464">
    <property type="entry name" value="METHYLTRANSFERASE"/>
    <property type="match status" value="1"/>
</dbReference>
<protein>
    <submittedName>
        <fullName evidence="5">Methyltransferase domain-containing protein</fullName>
    </submittedName>
</protein>
<dbReference type="RefSeq" id="WP_268112452.1">
    <property type="nucleotide sequence ID" value="NZ_JAPPUX010000004.1"/>
</dbReference>
<dbReference type="Proteomes" id="UP001074726">
    <property type="component" value="Unassembled WGS sequence"/>
</dbReference>
<dbReference type="GO" id="GO:0032259">
    <property type="term" value="P:methylation"/>
    <property type="evidence" value="ECO:0007669"/>
    <property type="project" value="UniProtKB-KW"/>
</dbReference>
<keyword evidence="6" id="KW-1185">Reference proteome</keyword>
<dbReference type="GO" id="GO:0008168">
    <property type="term" value="F:methyltransferase activity"/>
    <property type="evidence" value="ECO:0007669"/>
    <property type="project" value="UniProtKB-KW"/>
</dbReference>
<accession>A0ABT4CGG2</accession>
<evidence type="ECO:0000256" key="2">
    <source>
        <dbReference type="ARBA" id="ARBA00022679"/>
    </source>
</evidence>
<dbReference type="InterPro" id="IPR029063">
    <property type="entry name" value="SAM-dependent_MTases_sf"/>
</dbReference>
<evidence type="ECO:0000259" key="4">
    <source>
        <dbReference type="Pfam" id="PF08241"/>
    </source>
</evidence>
<dbReference type="Gene3D" id="3.40.50.150">
    <property type="entry name" value="Vaccinia Virus protein VP39"/>
    <property type="match status" value="1"/>
</dbReference>
<feature type="domain" description="Methyltransferase type 11" evidence="4">
    <location>
        <begin position="44"/>
        <end position="140"/>
    </location>
</feature>
<keyword evidence="3" id="KW-0949">S-adenosyl-L-methionine</keyword>
<name>A0ABT4CGG2_9ACTN</name>